<evidence type="ECO:0000256" key="15">
    <source>
        <dbReference type="SAM" id="MobiDB-lite"/>
    </source>
</evidence>
<evidence type="ECO:0000256" key="9">
    <source>
        <dbReference type="ARBA" id="ARBA00032005"/>
    </source>
</evidence>
<evidence type="ECO:0000313" key="16">
    <source>
        <dbReference type="EMBL" id="KFI31319.1"/>
    </source>
</evidence>
<keyword evidence="17" id="KW-1185">Reference proteome</keyword>
<dbReference type="FunFam" id="3.40.140.10:FF:000008">
    <property type="entry name" value="Cytidine deaminase"/>
    <property type="match status" value="1"/>
</dbReference>
<comment type="caution">
    <text evidence="16">The sequence shown here is derived from an EMBL/GenBank/DDBJ whole genome shotgun (WGS) entry which is preliminary data.</text>
</comment>
<name>A0A086YAL9_9RHOB</name>
<dbReference type="Pfam" id="PF00383">
    <property type="entry name" value="dCMP_cyt_deam_1"/>
    <property type="match status" value="1"/>
</dbReference>
<dbReference type="InterPro" id="IPR016193">
    <property type="entry name" value="Cytidine_deaminase-like"/>
</dbReference>
<dbReference type="PANTHER" id="PTHR11644">
    <property type="entry name" value="CYTIDINE DEAMINASE"/>
    <property type="match status" value="1"/>
</dbReference>
<comment type="cofactor">
    <cofactor evidence="1 14">
        <name>Zn(2+)</name>
        <dbReference type="ChEBI" id="CHEBI:29105"/>
    </cofactor>
</comment>
<evidence type="ECO:0000256" key="12">
    <source>
        <dbReference type="PIRSR" id="PIRSR606262-1"/>
    </source>
</evidence>
<dbReference type="EMBL" id="JGYG01000002">
    <property type="protein sequence ID" value="KFI31319.1"/>
    <property type="molecule type" value="Genomic_DNA"/>
</dbReference>
<sequence>MIAAKSHQTRKAEPFHKRGHGKEAGVSKSDGSKAEGAKAASTGAEDAEVVAAQGRGDPDGPAGKASKSRSKGAEAAATAEAGEAPPLGHGDPDEALKDAARRVRENAYVPYSGFKVGAAIRSASGAIHMGCNVENAAYPEGTCAEAGAIAAMVAAGDLRIAEVAVIADSPHPVPPCGGCRQKLAEFGDPEVLVVMYNTQGEMLRTTIRDLLPGGFSVDYMLRS</sequence>
<keyword evidence="8 14" id="KW-0862">Zinc</keyword>
<organism evidence="16 17">
    <name type="scientific">Haematobacter massiliensis</name>
    <dbReference type="NCBI Taxonomy" id="195105"/>
    <lineage>
        <taxon>Bacteria</taxon>
        <taxon>Pseudomonadati</taxon>
        <taxon>Pseudomonadota</taxon>
        <taxon>Alphaproteobacteria</taxon>
        <taxon>Rhodobacterales</taxon>
        <taxon>Paracoccaceae</taxon>
        <taxon>Haematobacter</taxon>
    </lineage>
</organism>
<evidence type="ECO:0000256" key="7">
    <source>
        <dbReference type="ARBA" id="ARBA00022801"/>
    </source>
</evidence>
<feature type="binding site" evidence="14">
    <location>
        <position position="176"/>
    </location>
    <ligand>
        <name>Zn(2+)</name>
        <dbReference type="ChEBI" id="CHEBI:29105"/>
        <note>catalytic</note>
    </ligand>
</feature>
<evidence type="ECO:0000256" key="2">
    <source>
        <dbReference type="ARBA" id="ARBA00003949"/>
    </source>
</evidence>
<evidence type="ECO:0000256" key="6">
    <source>
        <dbReference type="ARBA" id="ARBA00022723"/>
    </source>
</evidence>
<dbReference type="EC" id="3.5.4.5" evidence="4"/>
<accession>A0A086YAL9</accession>
<evidence type="ECO:0000256" key="8">
    <source>
        <dbReference type="ARBA" id="ARBA00022833"/>
    </source>
</evidence>
<dbReference type="InterPro" id="IPR016192">
    <property type="entry name" value="APOBEC/CMP_deaminase_Zn-bd"/>
</dbReference>
<comment type="similarity">
    <text evidence="3">Belongs to the cytidine and deoxycytidylate deaminase family.</text>
</comment>
<dbReference type="CDD" id="cd01283">
    <property type="entry name" value="cytidine_deaminase"/>
    <property type="match status" value="1"/>
</dbReference>
<evidence type="ECO:0000256" key="4">
    <source>
        <dbReference type="ARBA" id="ARBA00012783"/>
    </source>
</evidence>
<evidence type="ECO:0000313" key="17">
    <source>
        <dbReference type="Proteomes" id="UP000028826"/>
    </source>
</evidence>
<evidence type="ECO:0000256" key="14">
    <source>
        <dbReference type="PIRSR" id="PIRSR606262-3"/>
    </source>
</evidence>
<keyword evidence="7" id="KW-0378">Hydrolase</keyword>
<feature type="region of interest" description="Disordered" evidence="15">
    <location>
        <begin position="1"/>
        <end position="94"/>
    </location>
</feature>
<dbReference type="eggNOG" id="COG0295">
    <property type="taxonomic scope" value="Bacteria"/>
</dbReference>
<keyword evidence="6 14" id="KW-0479">Metal-binding</keyword>
<dbReference type="InterPro" id="IPR050202">
    <property type="entry name" value="Cyt/Deoxycyt_deaminase"/>
</dbReference>
<dbReference type="GO" id="GO:0008270">
    <property type="term" value="F:zinc ion binding"/>
    <property type="evidence" value="ECO:0007669"/>
    <property type="project" value="InterPro"/>
</dbReference>
<evidence type="ECO:0000256" key="10">
    <source>
        <dbReference type="ARBA" id="ARBA00049252"/>
    </source>
</evidence>
<dbReference type="OrthoDB" id="9795347at2"/>
<evidence type="ECO:0000256" key="3">
    <source>
        <dbReference type="ARBA" id="ARBA00006576"/>
    </source>
</evidence>
<dbReference type="GO" id="GO:0055086">
    <property type="term" value="P:nucleobase-containing small molecule metabolic process"/>
    <property type="evidence" value="ECO:0007669"/>
    <property type="project" value="UniProtKB-ARBA"/>
</dbReference>
<dbReference type="GO" id="GO:0004126">
    <property type="term" value="F:cytidine deaminase activity"/>
    <property type="evidence" value="ECO:0007669"/>
    <property type="project" value="UniProtKB-EC"/>
</dbReference>
<dbReference type="PANTHER" id="PTHR11644:SF2">
    <property type="entry name" value="CYTIDINE DEAMINASE"/>
    <property type="match status" value="1"/>
</dbReference>
<reference evidence="16 17" key="1">
    <citation type="submission" date="2014-03" db="EMBL/GenBank/DDBJ databases">
        <title>Genome of Haematobacter massiliensis CCUG 47968.</title>
        <authorList>
            <person name="Wang D."/>
            <person name="Wang G."/>
        </authorList>
    </citation>
    <scope>NUCLEOTIDE SEQUENCE [LARGE SCALE GENOMIC DNA]</scope>
    <source>
        <strain evidence="16 17">CCUG 47968</strain>
    </source>
</reference>
<comment type="catalytic activity">
    <reaction evidence="10">
        <text>2'-deoxycytidine + H2O + H(+) = 2'-deoxyuridine + NH4(+)</text>
        <dbReference type="Rhea" id="RHEA:13433"/>
        <dbReference type="ChEBI" id="CHEBI:15377"/>
        <dbReference type="ChEBI" id="CHEBI:15378"/>
        <dbReference type="ChEBI" id="CHEBI:15698"/>
        <dbReference type="ChEBI" id="CHEBI:16450"/>
        <dbReference type="ChEBI" id="CHEBI:28938"/>
        <dbReference type="EC" id="3.5.4.5"/>
    </reaction>
</comment>
<dbReference type="AlphaFoldDB" id="A0A086YAL9"/>
<feature type="active site" description="Proton donor" evidence="12">
    <location>
        <position position="145"/>
    </location>
</feature>
<feature type="binding site" evidence="13">
    <location>
        <begin position="132"/>
        <end position="138"/>
    </location>
    <ligand>
        <name>substrate</name>
    </ligand>
</feature>
<dbReference type="InterPro" id="IPR006262">
    <property type="entry name" value="Cyt_deam_tetra"/>
</dbReference>
<evidence type="ECO:0000256" key="11">
    <source>
        <dbReference type="ARBA" id="ARBA00049558"/>
    </source>
</evidence>
<comment type="function">
    <text evidence="2">This enzyme scavenges exogenous and endogenous cytidine and 2'-deoxycytidine for UMP synthesis.</text>
</comment>
<dbReference type="GO" id="GO:0042802">
    <property type="term" value="F:identical protein binding"/>
    <property type="evidence" value="ECO:0007669"/>
    <property type="project" value="UniProtKB-ARBA"/>
</dbReference>
<dbReference type="STRING" id="195105.CN97_09855"/>
<gene>
    <name evidence="16" type="ORF">CN97_09855</name>
</gene>
<dbReference type="PROSITE" id="PS51747">
    <property type="entry name" value="CYT_DCMP_DEAMINASES_2"/>
    <property type="match status" value="1"/>
</dbReference>
<dbReference type="PROSITE" id="PS00903">
    <property type="entry name" value="CYT_DCMP_DEAMINASES_1"/>
    <property type="match status" value="1"/>
</dbReference>
<evidence type="ECO:0000256" key="13">
    <source>
        <dbReference type="PIRSR" id="PIRSR606262-2"/>
    </source>
</evidence>
<dbReference type="NCBIfam" id="NF004064">
    <property type="entry name" value="PRK05578.1"/>
    <property type="match status" value="1"/>
</dbReference>
<dbReference type="GO" id="GO:0072527">
    <property type="term" value="P:pyrimidine-containing compound metabolic process"/>
    <property type="evidence" value="ECO:0007669"/>
    <property type="project" value="UniProtKB-ARBA"/>
</dbReference>
<evidence type="ECO:0000256" key="1">
    <source>
        <dbReference type="ARBA" id="ARBA00001947"/>
    </source>
</evidence>
<proteinExistence type="inferred from homology"/>
<feature type="binding site" evidence="14">
    <location>
        <position position="179"/>
    </location>
    <ligand>
        <name>Zn(2+)</name>
        <dbReference type="ChEBI" id="CHEBI:29105"/>
        <note>catalytic</note>
    </ligand>
</feature>
<dbReference type="Gene3D" id="3.40.140.10">
    <property type="entry name" value="Cytidine Deaminase, domain 2"/>
    <property type="match status" value="1"/>
</dbReference>
<feature type="compositionally biased region" description="Basic and acidic residues" evidence="15">
    <location>
        <begin position="10"/>
        <end position="36"/>
    </location>
</feature>
<dbReference type="SUPFAM" id="SSF53927">
    <property type="entry name" value="Cytidine deaminase-like"/>
    <property type="match status" value="1"/>
</dbReference>
<evidence type="ECO:0000256" key="5">
    <source>
        <dbReference type="ARBA" id="ARBA00018266"/>
    </source>
</evidence>
<dbReference type="Proteomes" id="UP000028826">
    <property type="component" value="Unassembled WGS sequence"/>
</dbReference>
<comment type="catalytic activity">
    <reaction evidence="11">
        <text>cytidine + H2O + H(+) = uridine + NH4(+)</text>
        <dbReference type="Rhea" id="RHEA:16069"/>
        <dbReference type="ChEBI" id="CHEBI:15377"/>
        <dbReference type="ChEBI" id="CHEBI:15378"/>
        <dbReference type="ChEBI" id="CHEBI:16704"/>
        <dbReference type="ChEBI" id="CHEBI:17562"/>
        <dbReference type="ChEBI" id="CHEBI:28938"/>
        <dbReference type="EC" id="3.5.4.5"/>
    </reaction>
</comment>
<feature type="compositionally biased region" description="Low complexity" evidence="15">
    <location>
        <begin position="73"/>
        <end position="84"/>
    </location>
</feature>
<dbReference type="InterPro" id="IPR002125">
    <property type="entry name" value="CMP_dCMP_dom"/>
</dbReference>
<dbReference type="NCBIfam" id="TIGR01354">
    <property type="entry name" value="cyt_deam_tetra"/>
    <property type="match status" value="1"/>
</dbReference>
<protein>
    <recommendedName>
        <fullName evidence="5">Cytidine deaminase</fullName>
        <ecNumber evidence="4">3.5.4.5</ecNumber>
    </recommendedName>
    <alternativeName>
        <fullName evidence="9">Cytidine aminohydrolase</fullName>
    </alternativeName>
</protein>
<dbReference type="GO" id="GO:0005829">
    <property type="term" value="C:cytosol"/>
    <property type="evidence" value="ECO:0007669"/>
    <property type="project" value="TreeGrafter"/>
</dbReference>
<feature type="binding site" evidence="14">
    <location>
        <position position="143"/>
    </location>
    <ligand>
        <name>Zn(2+)</name>
        <dbReference type="ChEBI" id="CHEBI:29105"/>
        <note>catalytic</note>
    </ligand>
</feature>